<proteinExistence type="predicted"/>
<comment type="caution">
    <text evidence="1">The sequence shown here is derived from an EMBL/GenBank/DDBJ whole genome shotgun (WGS) entry which is preliminary data.</text>
</comment>
<evidence type="ECO:0000313" key="2">
    <source>
        <dbReference type="Proteomes" id="UP000011991"/>
    </source>
</evidence>
<dbReference type="AlphaFoldDB" id="M5RH06"/>
<dbReference type="EMBL" id="ANOG01000667">
    <property type="protein sequence ID" value="EMI18431.1"/>
    <property type="molecule type" value="Genomic_DNA"/>
</dbReference>
<reference evidence="1 2" key="1">
    <citation type="journal article" date="2013" name="Mar. Genomics">
        <title>Expression of sulfatases in Rhodopirellula baltica and the diversity of sulfatases in the genus Rhodopirellula.</title>
        <authorList>
            <person name="Wegner C.E."/>
            <person name="Richter-Heitmann T."/>
            <person name="Klindworth A."/>
            <person name="Klockow C."/>
            <person name="Richter M."/>
            <person name="Achstetter T."/>
            <person name="Glockner F.O."/>
            <person name="Harder J."/>
        </authorList>
    </citation>
    <scope>NUCLEOTIDE SEQUENCE [LARGE SCALE GENOMIC DNA]</scope>
    <source>
        <strain evidence="1 2">SM1</strain>
    </source>
</reference>
<keyword evidence="2" id="KW-1185">Reference proteome</keyword>
<accession>M5RH06</accession>
<name>M5RH06_9BACT</name>
<sequence>MSLVSAISEVVFESLREISQISSESALKINERDGGYVRVFLAGASPEEAQIFAQSVRETLGPLSSPRYVIPRFVDVPADTLTNRLLPRILRPWLERRNRRQWMLHAVPTALALKRDLAAVFENHWNAKVSPGQAMFVKNPQGEQVVIDAIRNNLTPSTIVHEKEMFL</sequence>
<gene>
    <name evidence="1" type="ORF">RMSM_04646</name>
</gene>
<dbReference type="Proteomes" id="UP000011991">
    <property type="component" value="Unassembled WGS sequence"/>
</dbReference>
<evidence type="ECO:0000313" key="1">
    <source>
        <dbReference type="EMBL" id="EMI18431.1"/>
    </source>
</evidence>
<dbReference type="PATRIC" id="fig|1265738.3.peg.4668"/>
<organism evidence="1 2">
    <name type="scientific">Rhodopirellula maiorica SM1</name>
    <dbReference type="NCBI Taxonomy" id="1265738"/>
    <lineage>
        <taxon>Bacteria</taxon>
        <taxon>Pseudomonadati</taxon>
        <taxon>Planctomycetota</taxon>
        <taxon>Planctomycetia</taxon>
        <taxon>Pirellulales</taxon>
        <taxon>Pirellulaceae</taxon>
        <taxon>Novipirellula</taxon>
    </lineage>
</organism>
<protein>
    <submittedName>
        <fullName evidence="1">Type III restriction enzyme res subunit family protein</fullName>
    </submittedName>
</protein>